<sequence length="96" mass="10961">MENVQREVEEILEQYVRPGLRQHGGDIRLLEVKNGAAYIKFTGHCSGCPSAKYTMEGLVKEELMKHTDLIQEVKLQEEVSPELYDMAKAILRGKNK</sequence>
<dbReference type="GO" id="GO:0051536">
    <property type="term" value="F:iron-sulfur cluster binding"/>
    <property type="evidence" value="ECO:0007669"/>
    <property type="project" value="InterPro"/>
</dbReference>
<protein>
    <submittedName>
        <fullName evidence="3">NifU family protein</fullName>
    </submittedName>
</protein>
<dbReference type="KEGG" id="whj:H9Q79_06920"/>
<evidence type="ECO:0000313" key="4">
    <source>
        <dbReference type="Proteomes" id="UP000515860"/>
    </source>
</evidence>
<accession>A0A7G9GGR7</accession>
<dbReference type="GO" id="GO:0005506">
    <property type="term" value="F:iron ion binding"/>
    <property type="evidence" value="ECO:0007669"/>
    <property type="project" value="InterPro"/>
</dbReference>
<feature type="domain" description="NIF system FeS cluster assembly NifU C-terminal" evidence="2">
    <location>
        <begin position="8"/>
        <end position="73"/>
    </location>
</feature>
<dbReference type="Pfam" id="PF01106">
    <property type="entry name" value="NifU"/>
    <property type="match status" value="1"/>
</dbReference>
<proteinExistence type="predicted"/>
<evidence type="ECO:0000256" key="1">
    <source>
        <dbReference type="ARBA" id="ARBA00049958"/>
    </source>
</evidence>
<evidence type="ECO:0000313" key="3">
    <source>
        <dbReference type="EMBL" id="QNM09999.1"/>
    </source>
</evidence>
<evidence type="ECO:0000259" key="2">
    <source>
        <dbReference type="Pfam" id="PF01106"/>
    </source>
</evidence>
<dbReference type="PANTHER" id="PTHR11178">
    <property type="entry name" value="IRON-SULFUR CLUSTER SCAFFOLD PROTEIN NFU-RELATED"/>
    <property type="match status" value="1"/>
</dbReference>
<dbReference type="RefSeq" id="WP_118646499.1">
    <property type="nucleotide sequence ID" value="NZ_CP060635.1"/>
</dbReference>
<organism evidence="3 4">
    <name type="scientific">Wansuia hejianensis</name>
    <dbReference type="NCBI Taxonomy" id="2763667"/>
    <lineage>
        <taxon>Bacteria</taxon>
        <taxon>Bacillati</taxon>
        <taxon>Bacillota</taxon>
        <taxon>Clostridia</taxon>
        <taxon>Lachnospirales</taxon>
        <taxon>Lachnospiraceae</taxon>
        <taxon>Wansuia</taxon>
    </lineage>
</organism>
<gene>
    <name evidence="3" type="ORF">H9Q79_06920</name>
</gene>
<comment type="function">
    <text evidence="1">May be involved in the formation or repair of [Fe-S] clusters present in iron-sulfur proteins.</text>
</comment>
<dbReference type="Gene3D" id="3.30.300.130">
    <property type="entry name" value="Fe-S cluster assembly (FSCA)"/>
    <property type="match status" value="1"/>
</dbReference>
<dbReference type="Proteomes" id="UP000515860">
    <property type="component" value="Chromosome"/>
</dbReference>
<dbReference type="InterPro" id="IPR001075">
    <property type="entry name" value="NIF_FeS_clus_asmbl_NifU_C"/>
</dbReference>
<reference evidence="3 4" key="1">
    <citation type="submission" date="2020-08" db="EMBL/GenBank/DDBJ databases">
        <authorList>
            <person name="Liu C."/>
            <person name="Sun Q."/>
        </authorList>
    </citation>
    <scope>NUCLEOTIDE SEQUENCE [LARGE SCALE GENOMIC DNA]</scope>
    <source>
        <strain evidence="3 4">NSJ-29</strain>
    </source>
</reference>
<dbReference type="AlphaFoldDB" id="A0A7G9GGR7"/>
<keyword evidence="4" id="KW-1185">Reference proteome</keyword>
<dbReference type="GO" id="GO:0016226">
    <property type="term" value="P:iron-sulfur cluster assembly"/>
    <property type="evidence" value="ECO:0007669"/>
    <property type="project" value="InterPro"/>
</dbReference>
<dbReference type="EMBL" id="CP060635">
    <property type="protein sequence ID" value="QNM09999.1"/>
    <property type="molecule type" value="Genomic_DNA"/>
</dbReference>
<dbReference type="InterPro" id="IPR034904">
    <property type="entry name" value="FSCA_dom_sf"/>
</dbReference>
<name>A0A7G9GGR7_9FIRM</name>
<dbReference type="SUPFAM" id="SSF117916">
    <property type="entry name" value="Fe-S cluster assembly (FSCA) domain-like"/>
    <property type="match status" value="1"/>
</dbReference>